<dbReference type="EMBL" id="ML170342">
    <property type="protein sequence ID" value="TDL14400.1"/>
    <property type="molecule type" value="Genomic_DNA"/>
</dbReference>
<protein>
    <submittedName>
        <fullName evidence="2">Uncharacterized protein</fullName>
    </submittedName>
</protein>
<evidence type="ECO:0000313" key="3">
    <source>
        <dbReference type="Proteomes" id="UP000294933"/>
    </source>
</evidence>
<accession>A0A4Y7PJ07</accession>
<feature type="compositionally biased region" description="Basic and acidic residues" evidence="1">
    <location>
        <begin position="188"/>
        <end position="208"/>
    </location>
</feature>
<feature type="region of interest" description="Disordered" evidence="1">
    <location>
        <begin position="179"/>
        <end position="216"/>
    </location>
</feature>
<proteinExistence type="predicted"/>
<sequence>MTEDRRVELECSAWYNVRHEGWMHFNVEYFPIQKCGILTDSVNRATALTEKGQVWFVLAMIWNGDELDASKISSSYGERVEDASDKFQEKSPTVLNNSTLTDCNRDHAPQVNGALQPAIQNDLVTTDAAKDAAKDYSPLRRSTGTHRVWRSREMVELESPNLPMTNMTALKHEPHGLSTLRSELSARSSDKPRTLPEARSDSDYDTTKGTRWSGHL</sequence>
<evidence type="ECO:0000256" key="1">
    <source>
        <dbReference type="SAM" id="MobiDB-lite"/>
    </source>
</evidence>
<gene>
    <name evidence="2" type="ORF">BD410DRAFT_809755</name>
</gene>
<dbReference type="VEuPathDB" id="FungiDB:BD410DRAFT_809755"/>
<keyword evidence="3" id="KW-1185">Reference proteome</keyword>
<name>A0A4Y7PJ07_9AGAM</name>
<dbReference type="Proteomes" id="UP000294933">
    <property type="component" value="Unassembled WGS sequence"/>
</dbReference>
<dbReference type="AlphaFoldDB" id="A0A4Y7PJ07"/>
<reference evidence="2 3" key="1">
    <citation type="submission" date="2018-06" db="EMBL/GenBank/DDBJ databases">
        <title>A transcriptomic atlas of mushroom development highlights an independent origin of complex multicellularity.</title>
        <authorList>
            <consortium name="DOE Joint Genome Institute"/>
            <person name="Krizsan K."/>
            <person name="Almasi E."/>
            <person name="Merenyi Z."/>
            <person name="Sahu N."/>
            <person name="Viragh M."/>
            <person name="Koszo T."/>
            <person name="Mondo S."/>
            <person name="Kiss B."/>
            <person name="Balint B."/>
            <person name="Kues U."/>
            <person name="Barry K."/>
            <person name="Hegedus J.C."/>
            <person name="Henrissat B."/>
            <person name="Johnson J."/>
            <person name="Lipzen A."/>
            <person name="Ohm R."/>
            <person name="Nagy I."/>
            <person name="Pangilinan J."/>
            <person name="Yan J."/>
            <person name="Xiong Y."/>
            <person name="Grigoriev I.V."/>
            <person name="Hibbett D.S."/>
            <person name="Nagy L.G."/>
        </authorList>
    </citation>
    <scope>NUCLEOTIDE SEQUENCE [LARGE SCALE GENOMIC DNA]</scope>
    <source>
        <strain evidence="2 3">SZMC22713</strain>
    </source>
</reference>
<evidence type="ECO:0000313" key="2">
    <source>
        <dbReference type="EMBL" id="TDL14400.1"/>
    </source>
</evidence>
<organism evidence="2 3">
    <name type="scientific">Rickenella mellea</name>
    <dbReference type="NCBI Taxonomy" id="50990"/>
    <lineage>
        <taxon>Eukaryota</taxon>
        <taxon>Fungi</taxon>
        <taxon>Dikarya</taxon>
        <taxon>Basidiomycota</taxon>
        <taxon>Agaricomycotina</taxon>
        <taxon>Agaricomycetes</taxon>
        <taxon>Hymenochaetales</taxon>
        <taxon>Rickenellaceae</taxon>
        <taxon>Rickenella</taxon>
    </lineage>
</organism>